<dbReference type="GO" id="GO:0003700">
    <property type="term" value="F:DNA-binding transcription factor activity"/>
    <property type="evidence" value="ECO:0007669"/>
    <property type="project" value="TreeGrafter"/>
</dbReference>
<keyword evidence="5" id="KW-1185">Reference proteome</keyword>
<dbReference type="Pfam" id="PF00440">
    <property type="entry name" value="TetR_N"/>
    <property type="match status" value="1"/>
</dbReference>
<feature type="DNA-binding region" description="H-T-H motif" evidence="2">
    <location>
        <begin position="38"/>
        <end position="57"/>
    </location>
</feature>
<name>A0A512HXY3_9ACTN</name>
<dbReference type="PANTHER" id="PTHR30055:SF226">
    <property type="entry name" value="HTH-TYPE TRANSCRIPTIONAL REGULATOR PKSA"/>
    <property type="match status" value="1"/>
</dbReference>
<dbReference type="GO" id="GO:0000976">
    <property type="term" value="F:transcription cis-regulatory region binding"/>
    <property type="evidence" value="ECO:0007669"/>
    <property type="project" value="TreeGrafter"/>
</dbReference>
<dbReference type="Gene3D" id="1.10.357.10">
    <property type="entry name" value="Tetracycline Repressor, domain 2"/>
    <property type="match status" value="1"/>
</dbReference>
<accession>A0A512HXY3</accession>
<dbReference type="AlphaFoldDB" id="A0A512HXY3"/>
<dbReference type="InterPro" id="IPR001647">
    <property type="entry name" value="HTH_TetR"/>
</dbReference>
<protein>
    <submittedName>
        <fullName evidence="4">TetR family transcriptional regulator</fullName>
    </submittedName>
</protein>
<evidence type="ECO:0000256" key="2">
    <source>
        <dbReference type="PROSITE-ProRule" id="PRU00335"/>
    </source>
</evidence>
<proteinExistence type="predicted"/>
<evidence type="ECO:0000256" key="1">
    <source>
        <dbReference type="ARBA" id="ARBA00023125"/>
    </source>
</evidence>
<evidence type="ECO:0000313" key="4">
    <source>
        <dbReference type="EMBL" id="GEO90284.1"/>
    </source>
</evidence>
<dbReference type="SUPFAM" id="SSF46689">
    <property type="entry name" value="Homeodomain-like"/>
    <property type="match status" value="1"/>
</dbReference>
<dbReference type="InterPro" id="IPR050109">
    <property type="entry name" value="HTH-type_TetR-like_transc_reg"/>
</dbReference>
<comment type="caution">
    <text evidence="4">The sequence shown here is derived from an EMBL/GenBank/DDBJ whole genome shotgun (WGS) entry which is preliminary data.</text>
</comment>
<dbReference type="OrthoDB" id="9816296at2"/>
<dbReference type="EMBL" id="BJZQ01000016">
    <property type="protein sequence ID" value="GEO90284.1"/>
    <property type="molecule type" value="Genomic_DNA"/>
</dbReference>
<dbReference type="InterPro" id="IPR009057">
    <property type="entry name" value="Homeodomain-like_sf"/>
</dbReference>
<sequence>MTDSPTRTPQPERTRLMRQRLLEATVDCLVEFGWAGTSTTVVSQRAGVSRGAQLHHFPSKQDLVVAAVEYIAERRREELAVDAEELPEQGRTRVVLDMLAGQFTSPVFLAALELWGAARTDPDLQAKVAPFERRVGRETHARAVELLQVDQSRGRNRQLVQATLDLLRGLGLAATLTDDSRRRASILDAWAETLDRELER</sequence>
<dbReference type="RefSeq" id="WP_146828149.1">
    <property type="nucleotide sequence ID" value="NZ_BAAAYQ010000001.1"/>
</dbReference>
<dbReference type="Proteomes" id="UP000321769">
    <property type="component" value="Unassembled WGS sequence"/>
</dbReference>
<evidence type="ECO:0000313" key="5">
    <source>
        <dbReference type="Proteomes" id="UP000321769"/>
    </source>
</evidence>
<keyword evidence="1 2" id="KW-0238">DNA-binding</keyword>
<feature type="domain" description="HTH tetR-type" evidence="3">
    <location>
        <begin position="15"/>
        <end position="75"/>
    </location>
</feature>
<dbReference type="PROSITE" id="PS50977">
    <property type="entry name" value="HTH_TETR_2"/>
    <property type="match status" value="1"/>
</dbReference>
<dbReference type="PANTHER" id="PTHR30055">
    <property type="entry name" value="HTH-TYPE TRANSCRIPTIONAL REGULATOR RUTR"/>
    <property type="match status" value="1"/>
</dbReference>
<reference evidence="4 5" key="1">
    <citation type="submission" date="2019-07" db="EMBL/GenBank/DDBJ databases">
        <title>Whole genome shotgun sequence of Aeromicrobium flavum NBRC 107625.</title>
        <authorList>
            <person name="Hosoyama A."/>
            <person name="Uohara A."/>
            <person name="Ohji S."/>
            <person name="Ichikawa N."/>
        </authorList>
    </citation>
    <scope>NUCLEOTIDE SEQUENCE [LARGE SCALE GENOMIC DNA]</scope>
    <source>
        <strain evidence="4 5">NBRC 107625</strain>
    </source>
</reference>
<dbReference type="PRINTS" id="PR00455">
    <property type="entry name" value="HTHTETR"/>
</dbReference>
<gene>
    <name evidence="4" type="ORF">AFL01nite_26110</name>
</gene>
<organism evidence="4 5">
    <name type="scientific">Aeromicrobium flavum</name>
    <dbReference type="NCBI Taxonomy" id="416568"/>
    <lineage>
        <taxon>Bacteria</taxon>
        <taxon>Bacillati</taxon>
        <taxon>Actinomycetota</taxon>
        <taxon>Actinomycetes</taxon>
        <taxon>Propionibacteriales</taxon>
        <taxon>Nocardioidaceae</taxon>
        <taxon>Aeromicrobium</taxon>
    </lineage>
</organism>
<evidence type="ECO:0000259" key="3">
    <source>
        <dbReference type="PROSITE" id="PS50977"/>
    </source>
</evidence>